<proteinExistence type="predicted"/>
<reference evidence="1" key="1">
    <citation type="submission" date="2014-09" db="EMBL/GenBank/DDBJ databases">
        <authorList>
            <person name="Magalhaes I.L.F."/>
            <person name="Oliveira U."/>
            <person name="Santos F.R."/>
            <person name="Vidigal T.H.D.A."/>
            <person name="Brescovit A.D."/>
            <person name="Santos A.J."/>
        </authorList>
    </citation>
    <scope>NUCLEOTIDE SEQUENCE</scope>
    <source>
        <tissue evidence="1">Shoot tissue taken approximately 20 cm above the soil surface</tissue>
    </source>
</reference>
<accession>A0A0A9PRP6</accession>
<name>A0A0A9PRP6_ARUDO</name>
<protein>
    <submittedName>
        <fullName evidence="1">Uncharacterized protein</fullName>
    </submittedName>
</protein>
<sequence>MLDLAQALELPSSRISIPTSPGLAPCRNRFRPR</sequence>
<reference evidence="1" key="2">
    <citation type="journal article" date="2015" name="Data Brief">
        <title>Shoot transcriptome of the giant reed, Arundo donax.</title>
        <authorList>
            <person name="Barrero R.A."/>
            <person name="Guerrero F.D."/>
            <person name="Moolhuijzen P."/>
            <person name="Goolsby J.A."/>
            <person name="Tidwell J."/>
            <person name="Bellgard S.E."/>
            <person name="Bellgard M.I."/>
        </authorList>
    </citation>
    <scope>NUCLEOTIDE SEQUENCE</scope>
    <source>
        <tissue evidence="1">Shoot tissue taken approximately 20 cm above the soil surface</tissue>
    </source>
</reference>
<organism evidence="1">
    <name type="scientific">Arundo donax</name>
    <name type="common">Giant reed</name>
    <name type="synonym">Donax arundinaceus</name>
    <dbReference type="NCBI Taxonomy" id="35708"/>
    <lineage>
        <taxon>Eukaryota</taxon>
        <taxon>Viridiplantae</taxon>
        <taxon>Streptophyta</taxon>
        <taxon>Embryophyta</taxon>
        <taxon>Tracheophyta</taxon>
        <taxon>Spermatophyta</taxon>
        <taxon>Magnoliopsida</taxon>
        <taxon>Liliopsida</taxon>
        <taxon>Poales</taxon>
        <taxon>Poaceae</taxon>
        <taxon>PACMAD clade</taxon>
        <taxon>Arundinoideae</taxon>
        <taxon>Arundineae</taxon>
        <taxon>Arundo</taxon>
    </lineage>
</organism>
<evidence type="ECO:0000313" key="1">
    <source>
        <dbReference type="EMBL" id="JAD79900.1"/>
    </source>
</evidence>
<dbReference type="AlphaFoldDB" id="A0A0A9PRP6"/>
<dbReference type="EMBL" id="GBRH01217995">
    <property type="protein sequence ID" value="JAD79900.1"/>
    <property type="molecule type" value="Transcribed_RNA"/>
</dbReference>